<comment type="caution">
    <text evidence="1">The sequence shown here is derived from an EMBL/GenBank/DDBJ whole genome shotgun (WGS) entry which is preliminary data.</text>
</comment>
<evidence type="ECO:0000313" key="2">
    <source>
        <dbReference type="Proteomes" id="UP000266568"/>
    </source>
</evidence>
<keyword evidence="2" id="KW-1185">Reference proteome</keyword>
<dbReference type="RefSeq" id="WP_004211503.1">
    <property type="nucleotide sequence ID" value="NZ_QXDC01000002.1"/>
</dbReference>
<organism evidence="1 2">
    <name type="scientific">Hephaestia caeni</name>
    <dbReference type="NCBI Taxonomy" id="645617"/>
    <lineage>
        <taxon>Bacteria</taxon>
        <taxon>Pseudomonadati</taxon>
        <taxon>Pseudomonadota</taxon>
        <taxon>Alphaproteobacteria</taxon>
        <taxon>Sphingomonadales</taxon>
        <taxon>Sphingomonadaceae</taxon>
        <taxon>Hephaestia</taxon>
    </lineage>
</organism>
<dbReference type="EMBL" id="QXDC01000002">
    <property type="protein sequence ID" value="RIA46030.1"/>
    <property type="molecule type" value="Genomic_DNA"/>
</dbReference>
<protein>
    <submittedName>
        <fullName evidence="1">Uncharacterized protein</fullName>
    </submittedName>
</protein>
<accession>A0A397P8Z2</accession>
<proteinExistence type="predicted"/>
<reference evidence="1 2" key="1">
    <citation type="submission" date="2018-08" db="EMBL/GenBank/DDBJ databases">
        <title>Genomic Encyclopedia of Type Strains, Phase IV (KMG-IV): sequencing the most valuable type-strain genomes for metagenomic binning, comparative biology and taxonomic classification.</title>
        <authorList>
            <person name="Goeker M."/>
        </authorList>
    </citation>
    <scope>NUCLEOTIDE SEQUENCE [LARGE SCALE GENOMIC DNA]</scope>
    <source>
        <strain evidence="1 2">DSM 25527</strain>
    </source>
</reference>
<gene>
    <name evidence="1" type="ORF">DFR49_0559</name>
</gene>
<dbReference type="Proteomes" id="UP000266568">
    <property type="component" value="Unassembled WGS sequence"/>
</dbReference>
<sequence length="62" mass="7015">MTSLSALRNKLCRFEHAYACAVQLRKATGRNQFVVRTGNPLQPFRVSETMPADDEHLLVRVA</sequence>
<evidence type="ECO:0000313" key="1">
    <source>
        <dbReference type="EMBL" id="RIA46030.1"/>
    </source>
</evidence>
<dbReference type="OrthoDB" id="7433405at2"/>
<name>A0A397P8Z2_9SPHN</name>
<dbReference type="AlphaFoldDB" id="A0A397P8Z2"/>